<dbReference type="AlphaFoldDB" id="A0AAV5JZF0"/>
<dbReference type="GO" id="GO:0010073">
    <property type="term" value="P:meristem maintenance"/>
    <property type="evidence" value="ECO:0007669"/>
    <property type="project" value="InterPro"/>
</dbReference>
<organism evidence="3 4">
    <name type="scientific">Rubroshorea leprosula</name>
    <dbReference type="NCBI Taxonomy" id="152421"/>
    <lineage>
        <taxon>Eukaryota</taxon>
        <taxon>Viridiplantae</taxon>
        <taxon>Streptophyta</taxon>
        <taxon>Embryophyta</taxon>
        <taxon>Tracheophyta</taxon>
        <taxon>Spermatophyta</taxon>
        <taxon>Magnoliopsida</taxon>
        <taxon>eudicotyledons</taxon>
        <taxon>Gunneridae</taxon>
        <taxon>Pentapetalae</taxon>
        <taxon>rosids</taxon>
        <taxon>malvids</taxon>
        <taxon>Malvales</taxon>
        <taxon>Dipterocarpaceae</taxon>
        <taxon>Rubroshorea</taxon>
    </lineage>
</organism>
<feature type="domain" description="Aminotransferase-like plant mobile" evidence="2">
    <location>
        <begin position="98"/>
        <end position="461"/>
    </location>
</feature>
<dbReference type="PANTHER" id="PTHR46033">
    <property type="entry name" value="PROTEIN MAIN-LIKE 2"/>
    <property type="match status" value="1"/>
</dbReference>
<reference evidence="3 4" key="1">
    <citation type="journal article" date="2021" name="Commun. Biol.">
        <title>The genome of Shorea leprosula (Dipterocarpaceae) highlights the ecological relevance of drought in aseasonal tropical rainforests.</title>
        <authorList>
            <person name="Ng K.K.S."/>
            <person name="Kobayashi M.J."/>
            <person name="Fawcett J.A."/>
            <person name="Hatakeyama M."/>
            <person name="Paape T."/>
            <person name="Ng C.H."/>
            <person name="Ang C.C."/>
            <person name="Tnah L.H."/>
            <person name="Lee C.T."/>
            <person name="Nishiyama T."/>
            <person name="Sese J."/>
            <person name="O'Brien M.J."/>
            <person name="Copetti D."/>
            <person name="Mohd Noor M.I."/>
            <person name="Ong R.C."/>
            <person name="Putra M."/>
            <person name="Sireger I.Z."/>
            <person name="Indrioko S."/>
            <person name="Kosugi Y."/>
            <person name="Izuno A."/>
            <person name="Isagi Y."/>
            <person name="Lee S.L."/>
            <person name="Shimizu K.K."/>
        </authorList>
    </citation>
    <scope>NUCLEOTIDE SEQUENCE [LARGE SCALE GENOMIC DNA]</scope>
    <source>
        <strain evidence="3">214</strain>
    </source>
</reference>
<dbReference type="InterPro" id="IPR044824">
    <property type="entry name" value="MAIN-like"/>
</dbReference>
<proteinExistence type="predicted"/>
<accession>A0AAV5JZF0</accession>
<name>A0AAV5JZF0_9ROSI</name>
<evidence type="ECO:0000313" key="3">
    <source>
        <dbReference type="EMBL" id="GKV15655.1"/>
    </source>
</evidence>
<comment type="caution">
    <text evidence="3">The sequence shown here is derived from an EMBL/GenBank/DDBJ whole genome shotgun (WGS) entry which is preliminary data.</text>
</comment>
<evidence type="ECO:0000259" key="2">
    <source>
        <dbReference type="Pfam" id="PF10536"/>
    </source>
</evidence>
<dbReference type="PANTHER" id="PTHR46033:SF67">
    <property type="entry name" value="AMINOTRANSFERASE-LIKE, PLANT MOBILE DOMAIN FAMILY PROTEIN"/>
    <property type="match status" value="1"/>
</dbReference>
<dbReference type="Pfam" id="PF10536">
    <property type="entry name" value="PMD"/>
    <property type="match status" value="1"/>
</dbReference>
<gene>
    <name evidence="3" type="ORF">SLEP1_g26425</name>
</gene>
<evidence type="ECO:0000313" key="4">
    <source>
        <dbReference type="Proteomes" id="UP001054252"/>
    </source>
</evidence>
<protein>
    <recommendedName>
        <fullName evidence="2">Aminotransferase-like plant mobile domain-containing protein</fullName>
    </recommendedName>
</protein>
<dbReference type="EMBL" id="BPVZ01000044">
    <property type="protein sequence ID" value="GKV15655.1"/>
    <property type="molecule type" value="Genomic_DNA"/>
</dbReference>
<dbReference type="Proteomes" id="UP001054252">
    <property type="component" value="Unassembled WGS sequence"/>
</dbReference>
<sequence>MEGGSESIVEVREEVMVSPTGGNPTVRKAHFIKPSTNSITGPFSKLHSLSLFSFPAVFDPKKCGLEVKFIGWRSRHNKWRTWVHKMASLHESTWKKAGVYGAIMNSTYGITKNDDLIFGVAERWFRETKSFIFPWGEATITLEDVMILGGFSVLGSPVFAALETEELKEIEKKLQRGRTELYHTPTRKAEQSLWMERFIGTDSEIEHQAFLVLWLSRFVFPSSSDLIVKSVFPIAIHLARGTRIALAPAVLANIYRDLSCLKEAIVATRELQIHEKSRDERLAIITLCSPFHLVLVWTWERFSELRPKPKSIRNGEPRLARWHGLRREVKNVRSVLDSAKASFDWRPYAKTITNWEFPKFYGEDEMWVSIDSCLDDELLAFARCLRVSALVGLTTVEQYLPHRVALQFGMDQDLPSCVTRSNWSPEIAWGDYSKPVGGGRLYVPPRFFEADVTTRYLEWWKESVLSFQEQRGYSSFLMIPKELTRSLNSTQPGSYSIKPSSARILTHNQKDISSSSGLSTGHKRTANHKEKNGALVLPESPPKSLLGLVGCSEAKSKTINAASPLDINSDSSDCSVIVLEVKSKEKGNSASSSPLSSTSKAVVDFRLQQELDTSPFPPGFPPKNKLVEAKSFVGEDREILQYSAQSPKRKGAMGALVPPALDSNISESSGCDLEIKEKQNTSSSPFTEELVDFGVQKELCNSLICPALPPKSKMVEAKCSPAEDKMTVEEHFRSFCKGDNAGNSSDGDYEDQLTLSQMLHMKRLHGVERKEVSNGGN</sequence>
<keyword evidence="4" id="KW-1185">Reference proteome</keyword>
<dbReference type="InterPro" id="IPR019557">
    <property type="entry name" value="AminoTfrase-like_pln_mobile"/>
</dbReference>
<feature type="region of interest" description="Disordered" evidence="1">
    <location>
        <begin position="509"/>
        <end position="537"/>
    </location>
</feature>
<evidence type="ECO:0000256" key="1">
    <source>
        <dbReference type="SAM" id="MobiDB-lite"/>
    </source>
</evidence>